<dbReference type="InterPro" id="IPR016186">
    <property type="entry name" value="C-type_lectin-like/link_sf"/>
</dbReference>
<feature type="domain" description="C-type lectin" evidence="3">
    <location>
        <begin position="292"/>
        <end position="394"/>
    </location>
</feature>
<dbReference type="PROSITE" id="PS00615">
    <property type="entry name" value="C_TYPE_LECTIN_1"/>
    <property type="match status" value="1"/>
</dbReference>
<dbReference type="SMART" id="SM00034">
    <property type="entry name" value="CLECT"/>
    <property type="match status" value="3"/>
</dbReference>
<dbReference type="InterPro" id="IPR016187">
    <property type="entry name" value="CTDL_fold"/>
</dbReference>
<feature type="region of interest" description="Disordered" evidence="2">
    <location>
        <begin position="445"/>
        <end position="465"/>
    </location>
</feature>
<dbReference type="Gene3D" id="3.10.100.10">
    <property type="entry name" value="Mannose-Binding Protein A, subunit A"/>
    <property type="match status" value="3"/>
</dbReference>
<feature type="domain" description="C-type lectin" evidence="3">
    <location>
        <begin position="34"/>
        <end position="149"/>
    </location>
</feature>
<dbReference type="EMBL" id="JAUYZG010000002">
    <property type="protein sequence ID" value="KAK2913210.1"/>
    <property type="molecule type" value="Genomic_DNA"/>
</dbReference>
<keyword evidence="5" id="KW-1185">Reference proteome</keyword>
<comment type="caution">
    <text evidence="4">The sequence shown here is derived from an EMBL/GenBank/DDBJ whole genome shotgun (WGS) entry which is preliminary data.</text>
</comment>
<feature type="domain" description="C-type lectin" evidence="3">
    <location>
        <begin position="148"/>
        <end position="263"/>
    </location>
</feature>
<accession>A0AA88TYM2</accession>
<evidence type="ECO:0000313" key="4">
    <source>
        <dbReference type="EMBL" id="KAK2913210.1"/>
    </source>
</evidence>
<dbReference type="CDD" id="cd03602">
    <property type="entry name" value="CLECT_1"/>
    <property type="match status" value="1"/>
</dbReference>
<feature type="compositionally biased region" description="Basic and acidic residues" evidence="2">
    <location>
        <begin position="451"/>
        <end position="465"/>
    </location>
</feature>
<proteinExistence type="predicted"/>
<protein>
    <recommendedName>
        <fullName evidence="3">C-type lectin domain-containing protein</fullName>
    </recommendedName>
</protein>
<name>A0AA88TYM2_9TELE</name>
<dbReference type="InterPro" id="IPR018378">
    <property type="entry name" value="C-type_lectin_CS"/>
</dbReference>
<dbReference type="Proteomes" id="UP001187343">
    <property type="component" value="Unassembled WGS sequence"/>
</dbReference>
<organism evidence="4 5">
    <name type="scientific">Cirrhinus molitorella</name>
    <name type="common">mud carp</name>
    <dbReference type="NCBI Taxonomy" id="172907"/>
    <lineage>
        <taxon>Eukaryota</taxon>
        <taxon>Metazoa</taxon>
        <taxon>Chordata</taxon>
        <taxon>Craniata</taxon>
        <taxon>Vertebrata</taxon>
        <taxon>Euteleostomi</taxon>
        <taxon>Actinopterygii</taxon>
        <taxon>Neopterygii</taxon>
        <taxon>Teleostei</taxon>
        <taxon>Ostariophysi</taxon>
        <taxon>Cypriniformes</taxon>
        <taxon>Cyprinidae</taxon>
        <taxon>Labeoninae</taxon>
        <taxon>Labeonini</taxon>
        <taxon>Cirrhinus</taxon>
    </lineage>
</organism>
<evidence type="ECO:0000259" key="3">
    <source>
        <dbReference type="PROSITE" id="PS50041"/>
    </source>
</evidence>
<keyword evidence="1" id="KW-1015">Disulfide bond</keyword>
<dbReference type="AlphaFoldDB" id="A0AA88TYM2"/>
<reference evidence="4" key="1">
    <citation type="submission" date="2023-08" db="EMBL/GenBank/DDBJ databases">
        <title>Chromosome-level Genome Assembly of mud carp (Cirrhinus molitorella).</title>
        <authorList>
            <person name="Liu H."/>
        </authorList>
    </citation>
    <scope>NUCLEOTIDE SEQUENCE</scope>
    <source>
        <strain evidence="4">Prfri</strain>
        <tissue evidence="4">Muscle</tissue>
    </source>
</reference>
<dbReference type="PROSITE" id="PS50041">
    <property type="entry name" value="C_TYPE_LECTIN_2"/>
    <property type="match status" value="3"/>
</dbReference>
<gene>
    <name evidence="4" type="ORF">Q8A67_001609</name>
</gene>
<evidence type="ECO:0000313" key="5">
    <source>
        <dbReference type="Proteomes" id="UP001187343"/>
    </source>
</evidence>
<evidence type="ECO:0000256" key="1">
    <source>
        <dbReference type="ARBA" id="ARBA00023157"/>
    </source>
</evidence>
<sequence>MCFFPTVKKKRQVIQVQVKSGQNVDEAKLQALVLNKQDYILIEQLMTWKNAQTYCRTHHIDLATVQSNENWTRLQEAADEKAFSDFAFIGLYNDINSWRWSYNDESLVFQYWAWFQPDNYGSGQECTAMLYDGTWSDYSCTELKYFVCYDESTNATQKMVLSSTQKTWHDAQIFCREHYTDLAIIRNQDDNDEIARLIYGSVLPFWIGLYRDIWKWSDQANVTSQTQLAIQTFTRWNKDCAVANTFGTITDTSCILPYYFYCSTVRRNKQVIRVQVKSSQKVDEAELKALVLNKQDYILIEQSMTWENAQTYCRTHHIDLATVQSSENWTRLQEAADEKAYSGFAWIGLYNDINSWRWSYNDESLVFQSWAWDQPDNYGLGEDRTAIFAGVWRNKQVIRVQVKSSQNVDEAELKALVLNQLEQTLSNENITLTWRTQPDGKVFQKNSTLQKRSEANTRPGKKDRF</sequence>
<dbReference type="PANTHER" id="PTHR45784">
    <property type="entry name" value="C-TYPE LECTIN DOMAIN FAMILY 20 MEMBER A-RELATED"/>
    <property type="match status" value="1"/>
</dbReference>
<evidence type="ECO:0000256" key="2">
    <source>
        <dbReference type="SAM" id="MobiDB-lite"/>
    </source>
</evidence>
<dbReference type="SUPFAM" id="SSF56436">
    <property type="entry name" value="C-type lectin-like"/>
    <property type="match status" value="3"/>
</dbReference>
<dbReference type="Pfam" id="PF00059">
    <property type="entry name" value="Lectin_C"/>
    <property type="match status" value="3"/>
</dbReference>
<dbReference type="InterPro" id="IPR001304">
    <property type="entry name" value="C-type_lectin-like"/>
</dbReference>
<dbReference type="PANTHER" id="PTHR45784:SF3">
    <property type="entry name" value="C-TYPE LECTIN DOMAIN FAMILY 4 MEMBER K-LIKE-RELATED"/>
    <property type="match status" value="1"/>
</dbReference>